<dbReference type="Gene3D" id="2.60.120.10">
    <property type="entry name" value="Jelly Rolls"/>
    <property type="match status" value="1"/>
</dbReference>
<dbReference type="CDD" id="cd00038">
    <property type="entry name" value="CAP_ED"/>
    <property type="match status" value="1"/>
</dbReference>
<dbReference type="OrthoDB" id="5241243at2"/>
<dbReference type="SUPFAM" id="SSF51206">
    <property type="entry name" value="cAMP-binding domain-like"/>
    <property type="match status" value="1"/>
</dbReference>
<feature type="domain" description="Cyclic nucleotide-binding" evidence="1">
    <location>
        <begin position="21"/>
        <end position="121"/>
    </location>
</feature>
<evidence type="ECO:0000313" key="2">
    <source>
        <dbReference type="EMBL" id="OUL57350.1"/>
    </source>
</evidence>
<dbReference type="Proteomes" id="UP000194841">
    <property type="component" value="Unassembled WGS sequence"/>
</dbReference>
<reference evidence="2 3" key="1">
    <citation type="submission" date="2017-02" db="EMBL/GenBank/DDBJ databases">
        <title>Pseudoalteromonas ulvae TC14 Genome.</title>
        <authorList>
            <person name="Molmeret M."/>
        </authorList>
    </citation>
    <scope>NUCLEOTIDE SEQUENCE [LARGE SCALE GENOMIC DNA]</scope>
    <source>
        <strain evidence="2">TC14</strain>
    </source>
</reference>
<dbReference type="Pfam" id="PF00027">
    <property type="entry name" value="cNMP_binding"/>
    <property type="match status" value="1"/>
</dbReference>
<comment type="caution">
    <text evidence="2">The sequence shown here is derived from an EMBL/GenBank/DDBJ whole genome shotgun (WGS) entry which is preliminary data.</text>
</comment>
<dbReference type="AlphaFoldDB" id="A0A244CP05"/>
<organism evidence="2 3">
    <name type="scientific">Pseudoalteromonas ulvae</name>
    <dbReference type="NCBI Taxonomy" id="107327"/>
    <lineage>
        <taxon>Bacteria</taxon>
        <taxon>Pseudomonadati</taxon>
        <taxon>Pseudomonadota</taxon>
        <taxon>Gammaproteobacteria</taxon>
        <taxon>Alteromonadales</taxon>
        <taxon>Pseudoalteromonadaceae</taxon>
        <taxon>Pseudoalteromonas</taxon>
    </lineage>
</organism>
<sequence length="154" mass="17606">MKLIENIPLIKRMEIINRLAFFKVFSLDERQVLLESFSQLFLVKQHRFVFQQHDHDANLYLVLSGQLTMYRQNDQVELSNVLPGEFIGEGSFIAGRNRSINAQASEDTILLSLSPIVLTRLPAAMKDKLKDQIIFGMSQRIEALSKLLEAKQSG</sequence>
<dbReference type="RefSeq" id="WP_086744808.1">
    <property type="nucleotide sequence ID" value="NZ_MWPV01000004.1"/>
</dbReference>
<dbReference type="SMART" id="SM00100">
    <property type="entry name" value="cNMP"/>
    <property type="match status" value="1"/>
</dbReference>
<dbReference type="PROSITE" id="PS50042">
    <property type="entry name" value="CNMP_BINDING_3"/>
    <property type="match status" value="1"/>
</dbReference>
<accession>A0A244CP05</accession>
<protein>
    <recommendedName>
        <fullName evidence="1">Cyclic nucleotide-binding domain-containing protein</fullName>
    </recommendedName>
</protein>
<name>A0A244CP05_PSEDV</name>
<dbReference type="InterPro" id="IPR000595">
    <property type="entry name" value="cNMP-bd_dom"/>
</dbReference>
<gene>
    <name evidence="2" type="ORF">B1199_14390</name>
</gene>
<keyword evidence="3" id="KW-1185">Reference proteome</keyword>
<dbReference type="InterPro" id="IPR014710">
    <property type="entry name" value="RmlC-like_jellyroll"/>
</dbReference>
<evidence type="ECO:0000259" key="1">
    <source>
        <dbReference type="PROSITE" id="PS50042"/>
    </source>
</evidence>
<dbReference type="EMBL" id="MWPV01000004">
    <property type="protein sequence ID" value="OUL57350.1"/>
    <property type="molecule type" value="Genomic_DNA"/>
</dbReference>
<proteinExistence type="predicted"/>
<evidence type="ECO:0000313" key="3">
    <source>
        <dbReference type="Proteomes" id="UP000194841"/>
    </source>
</evidence>
<dbReference type="InterPro" id="IPR018490">
    <property type="entry name" value="cNMP-bd_dom_sf"/>
</dbReference>